<dbReference type="EMBL" id="WSQA01000004">
    <property type="protein sequence ID" value="MVZ61801.1"/>
    <property type="molecule type" value="Genomic_DNA"/>
</dbReference>
<gene>
    <name evidence="2" type="ORF">GQF63_07210</name>
</gene>
<dbReference type="AlphaFoldDB" id="A0A6N8KZZ7"/>
<reference evidence="2 3" key="1">
    <citation type="submission" date="2019-12" db="EMBL/GenBank/DDBJ databases">
        <authorList>
            <person name="Dong K."/>
        </authorList>
    </citation>
    <scope>NUCLEOTIDE SEQUENCE [LARGE SCALE GENOMIC DNA]</scope>
    <source>
        <strain evidence="2 3">JCM 31225</strain>
    </source>
</reference>
<dbReference type="OrthoDB" id="9788101at2"/>
<proteinExistence type="predicted"/>
<evidence type="ECO:0000313" key="3">
    <source>
        <dbReference type="Proteomes" id="UP000435036"/>
    </source>
</evidence>
<organism evidence="2 3">
    <name type="scientific">Sphingobacterium humi</name>
    <dbReference type="NCBI Taxonomy" id="1796905"/>
    <lineage>
        <taxon>Bacteria</taxon>
        <taxon>Pseudomonadati</taxon>
        <taxon>Bacteroidota</taxon>
        <taxon>Sphingobacteriia</taxon>
        <taxon>Sphingobacteriales</taxon>
        <taxon>Sphingobacteriaceae</taxon>
        <taxon>Sphingobacterium</taxon>
    </lineage>
</organism>
<evidence type="ECO:0000259" key="1">
    <source>
        <dbReference type="Pfam" id="PF00535"/>
    </source>
</evidence>
<dbReference type="Proteomes" id="UP000435036">
    <property type="component" value="Unassembled WGS sequence"/>
</dbReference>
<dbReference type="PANTHER" id="PTHR43685">
    <property type="entry name" value="GLYCOSYLTRANSFERASE"/>
    <property type="match status" value="1"/>
</dbReference>
<dbReference type="InterPro" id="IPR050834">
    <property type="entry name" value="Glycosyltransf_2"/>
</dbReference>
<accession>A0A6N8KZZ7</accession>
<keyword evidence="3" id="KW-1185">Reference proteome</keyword>
<dbReference type="GO" id="GO:0016740">
    <property type="term" value="F:transferase activity"/>
    <property type="evidence" value="ECO:0007669"/>
    <property type="project" value="UniProtKB-KW"/>
</dbReference>
<dbReference type="RefSeq" id="WP_160368535.1">
    <property type="nucleotide sequence ID" value="NZ_WSQA01000004.1"/>
</dbReference>
<dbReference type="InterPro" id="IPR029044">
    <property type="entry name" value="Nucleotide-diphossugar_trans"/>
</dbReference>
<dbReference type="Pfam" id="PF00535">
    <property type="entry name" value="Glycos_transf_2"/>
    <property type="match status" value="1"/>
</dbReference>
<dbReference type="InterPro" id="IPR001173">
    <property type="entry name" value="Glyco_trans_2-like"/>
</dbReference>
<dbReference type="SUPFAM" id="SSF53448">
    <property type="entry name" value="Nucleotide-diphospho-sugar transferases"/>
    <property type="match status" value="1"/>
</dbReference>
<comment type="caution">
    <text evidence="2">The sequence shown here is derived from an EMBL/GenBank/DDBJ whole genome shotgun (WGS) entry which is preliminary data.</text>
</comment>
<keyword evidence="2" id="KW-0808">Transferase</keyword>
<dbReference type="Gene3D" id="3.90.550.10">
    <property type="entry name" value="Spore Coat Polysaccharide Biosynthesis Protein SpsA, Chain A"/>
    <property type="match status" value="1"/>
</dbReference>
<name>A0A6N8KZZ7_9SPHI</name>
<dbReference type="CDD" id="cd06433">
    <property type="entry name" value="GT_2_WfgS_like"/>
    <property type="match status" value="1"/>
</dbReference>
<protein>
    <submittedName>
        <fullName evidence="2">Glycosyltransferase</fullName>
    </submittedName>
</protein>
<feature type="domain" description="Glycosyltransferase 2-like" evidence="1">
    <location>
        <begin position="11"/>
        <end position="161"/>
    </location>
</feature>
<sequence>MQEKELKPKVSIITIVYNNVRDIRFTLASVANQDYPNIEYIVVDGLSNDGTMDVIQEYRSHISTLVSEKDKGIYDAMNKGLKLATGDYVLFLNSGDELFAKDTLSKVFAAGADADIYYGETKLVNEDREILGDRRHACPEEFNWKSFKYGMNICHQAIYVKRSIAEPYDMQYKLSADIDWVIRAAKKAQKIVNVKAYVAKYLVGGMSQQRHKQSLQERYEIFKKYYGFIPNLVNHGIIALRLLKHRIKHGKTRD</sequence>
<evidence type="ECO:0000313" key="2">
    <source>
        <dbReference type="EMBL" id="MVZ61801.1"/>
    </source>
</evidence>
<dbReference type="PANTHER" id="PTHR43685:SF2">
    <property type="entry name" value="GLYCOSYLTRANSFERASE 2-LIKE DOMAIN-CONTAINING PROTEIN"/>
    <property type="match status" value="1"/>
</dbReference>